<feature type="non-terminal residue" evidence="2">
    <location>
        <position position="56"/>
    </location>
</feature>
<dbReference type="Proteomes" id="UP000194236">
    <property type="component" value="Unassembled WGS sequence"/>
</dbReference>
<reference evidence="2 3" key="1">
    <citation type="submission" date="2017-03" db="EMBL/GenBank/DDBJ databases">
        <title>Genome Survey of Euroglyphus maynei.</title>
        <authorList>
            <person name="Arlian L.G."/>
            <person name="Morgan M.S."/>
            <person name="Rider S.D."/>
        </authorList>
    </citation>
    <scope>NUCLEOTIDE SEQUENCE [LARGE SCALE GENOMIC DNA]</scope>
    <source>
        <strain evidence="2">Arlian Lab</strain>
        <tissue evidence="2">Whole body</tissue>
    </source>
</reference>
<sequence length="56" mass="5834">MKLDVSPSPLTPTSPVSSLDVVGGGSSSEEPSDVMIDFDQDKKGKKYAPTPSPLVN</sequence>
<evidence type="ECO:0000313" key="2">
    <source>
        <dbReference type="EMBL" id="OTF79948.1"/>
    </source>
</evidence>
<dbReference type="AlphaFoldDB" id="A0A1Y3BJ72"/>
<comment type="caution">
    <text evidence="2">The sequence shown here is derived from an EMBL/GenBank/DDBJ whole genome shotgun (WGS) entry which is preliminary data.</text>
</comment>
<dbReference type="EMBL" id="MUJZ01020645">
    <property type="protein sequence ID" value="OTF79948.1"/>
    <property type="molecule type" value="Genomic_DNA"/>
</dbReference>
<proteinExistence type="predicted"/>
<feature type="compositionally biased region" description="Low complexity" evidence="1">
    <location>
        <begin position="1"/>
        <end position="21"/>
    </location>
</feature>
<gene>
    <name evidence="2" type="ORF">BLA29_014773</name>
</gene>
<protein>
    <submittedName>
        <fullName evidence="2">Uncharacterized protein</fullName>
    </submittedName>
</protein>
<organism evidence="2 3">
    <name type="scientific">Euroglyphus maynei</name>
    <name type="common">Mayne's house dust mite</name>
    <dbReference type="NCBI Taxonomy" id="6958"/>
    <lineage>
        <taxon>Eukaryota</taxon>
        <taxon>Metazoa</taxon>
        <taxon>Ecdysozoa</taxon>
        <taxon>Arthropoda</taxon>
        <taxon>Chelicerata</taxon>
        <taxon>Arachnida</taxon>
        <taxon>Acari</taxon>
        <taxon>Acariformes</taxon>
        <taxon>Sarcoptiformes</taxon>
        <taxon>Astigmata</taxon>
        <taxon>Psoroptidia</taxon>
        <taxon>Analgoidea</taxon>
        <taxon>Pyroglyphidae</taxon>
        <taxon>Pyroglyphinae</taxon>
        <taxon>Euroglyphus</taxon>
    </lineage>
</organism>
<evidence type="ECO:0000313" key="3">
    <source>
        <dbReference type="Proteomes" id="UP000194236"/>
    </source>
</evidence>
<keyword evidence="3" id="KW-1185">Reference proteome</keyword>
<name>A0A1Y3BJ72_EURMA</name>
<feature type="region of interest" description="Disordered" evidence="1">
    <location>
        <begin position="1"/>
        <end position="56"/>
    </location>
</feature>
<evidence type="ECO:0000256" key="1">
    <source>
        <dbReference type="SAM" id="MobiDB-lite"/>
    </source>
</evidence>
<accession>A0A1Y3BJ72</accession>